<feature type="transmembrane region" description="Helical" evidence="2">
    <location>
        <begin position="31"/>
        <end position="53"/>
    </location>
</feature>
<dbReference type="EMBL" id="NDHY01000016">
    <property type="protein sequence ID" value="RIH99624.1"/>
    <property type="molecule type" value="Genomic_DNA"/>
</dbReference>
<reference evidence="3 4" key="1">
    <citation type="submission" date="2018-08" db="EMBL/GenBank/DDBJ databases">
        <title>Draft genome of candidate division NPL-UPA2 bacterium Unc8 that adapted to ultra-basic serpentinizing groundwater.</title>
        <authorList>
            <person name="Ishii S."/>
            <person name="Suzuki S."/>
            <person name="Nealson K.H."/>
        </authorList>
    </citation>
    <scope>NUCLEOTIDE SEQUENCE [LARGE SCALE GENOMIC DNA]</scope>
    <source>
        <strain evidence="3">Unc8</strain>
    </source>
</reference>
<comment type="caution">
    <text evidence="3">The sequence shown here is derived from an EMBL/GenBank/DDBJ whole genome shotgun (WGS) entry which is preliminary data.</text>
</comment>
<accession>A0A399FTQ5</accession>
<proteinExistence type="predicted"/>
<sequence length="838" mass="92782">KQRQKGKKAQRHRGTEAQRHRGTEFRKNEKGVALIAAVMVTAILAGVGISFAFNMRLEEKAAANYLWKTQADAIARGGIERTIRHITARRDEQFTHLGNYSIAVINEPLGGGLTARSEVTVRDEAGKVNLNTSGHGRVATAFSNHLANPGISRGWSTAEVTLPPIGITSTTWSRKFGRDGQPGVAGPGALGDDNRFLPGGITINPFGANSVLAHDRIDNDGDGVVDEPNEGVNEPSEFAFERGGRVTLDFAHVADDRPFITVGETGTPGVDLSIFTTLHSRDRRTDKDEWWRPGGTGGVGIGGTKTNINTASAAGLRDTLMATLGLSTADAARIAVNIIDFRDADSIPTTLDGKRGIERTLFINEIKMNRYWSLWRLQYMHEVRDFELHNPWPVAITGHYRVYWIDISGDRRRLLNETITIPARGFKKFHHDPPSNANPGGHMELWFRDAGWHQIEIVGLSPTNFDRHWSAKNDPRVPVFTYTGPNHSLGRVNDSPPLQDFRPTLSGEVTIPTYWAGHFNHFNRGFHNIGELGYIHTGGQWSTLRMRNVTPPGATTALAHQGAILSRVTIGHPYNRMGRININTAERSILTSLPQMEIQGVQAEGILQNRPFGTIGDAVPHLTAVVAGAAIDVRITQLMQWIQDVVNWAIHWPRTWGWPLRGVGRSLHNWMLDELIRSPIDNPPINVVINRNPADGRTYVNFFASPLSTSIVRGISLNVVNVTQSVITWARNNVPGWFGWRESLINRYLNPITRAAGTAYQFTLAGDDLDGDGFRGEDDELETIVRSVSNLITTRSDRFEIVSTGSVWRGGEKLAESGMRVIVCRISQPATILHFERR</sequence>
<keyword evidence="2" id="KW-1133">Transmembrane helix</keyword>
<dbReference type="AlphaFoldDB" id="A0A399FTQ5"/>
<dbReference type="GO" id="GO:0009306">
    <property type="term" value="P:protein secretion"/>
    <property type="evidence" value="ECO:0007669"/>
    <property type="project" value="InterPro"/>
</dbReference>
<protein>
    <submittedName>
        <fullName evidence="3">Uncharacterized protein</fullName>
    </submittedName>
</protein>
<evidence type="ECO:0000313" key="4">
    <source>
        <dbReference type="Proteomes" id="UP000266287"/>
    </source>
</evidence>
<keyword evidence="2" id="KW-0812">Transmembrane</keyword>
<evidence type="ECO:0000256" key="1">
    <source>
        <dbReference type="SAM" id="MobiDB-lite"/>
    </source>
</evidence>
<feature type="non-terminal residue" evidence="3">
    <location>
        <position position="1"/>
    </location>
</feature>
<evidence type="ECO:0000256" key="2">
    <source>
        <dbReference type="SAM" id="Phobius"/>
    </source>
</evidence>
<feature type="compositionally biased region" description="Basic residues" evidence="1">
    <location>
        <begin position="1"/>
        <end position="12"/>
    </location>
</feature>
<dbReference type="PANTHER" id="PTHR38831:SF2">
    <property type="entry name" value="TYPE II SECRETION SYSTEM PROTEIN K"/>
    <property type="match status" value="1"/>
</dbReference>
<name>A0A399FTQ5_UNCN2</name>
<keyword evidence="2" id="KW-0472">Membrane</keyword>
<feature type="region of interest" description="Disordered" evidence="1">
    <location>
        <begin position="1"/>
        <end position="24"/>
    </location>
</feature>
<dbReference type="GO" id="GO:0016020">
    <property type="term" value="C:membrane"/>
    <property type="evidence" value="ECO:0007669"/>
    <property type="project" value="InterPro"/>
</dbReference>
<feature type="compositionally biased region" description="Basic and acidic residues" evidence="1">
    <location>
        <begin position="13"/>
        <end position="24"/>
    </location>
</feature>
<dbReference type="Proteomes" id="UP000266287">
    <property type="component" value="Unassembled WGS sequence"/>
</dbReference>
<dbReference type="PANTHER" id="PTHR38831">
    <property type="entry name" value="TYPE II SECRETION SYSTEM PROTEIN K"/>
    <property type="match status" value="1"/>
</dbReference>
<gene>
    <name evidence="3" type="ORF">B9J77_04930</name>
</gene>
<organism evidence="3 4">
    <name type="scientific">candidate division NPL-UPA2 bacterium Unc8</name>
    <dbReference type="NCBI Taxonomy" id="1980939"/>
    <lineage>
        <taxon>Bacteria</taxon>
    </lineage>
</organism>
<evidence type="ECO:0000313" key="3">
    <source>
        <dbReference type="EMBL" id="RIH99624.1"/>
    </source>
</evidence>
<dbReference type="InterPro" id="IPR005628">
    <property type="entry name" value="GspK"/>
</dbReference>